<sequence>MSRETRLHKSENMFGFEVIVETEMTAFLIPKTTRWLIVARKVSTMAIKEEIVDWYLSVEEEGDLSVKEERVLSVKAEGFSIKEDRGLSVDEERVLSVKEEGFSIQE</sequence>
<organism evidence="1 2">
    <name type="scientific">Arabis nemorensis</name>
    <dbReference type="NCBI Taxonomy" id="586526"/>
    <lineage>
        <taxon>Eukaryota</taxon>
        <taxon>Viridiplantae</taxon>
        <taxon>Streptophyta</taxon>
        <taxon>Embryophyta</taxon>
        <taxon>Tracheophyta</taxon>
        <taxon>Spermatophyta</taxon>
        <taxon>Magnoliopsida</taxon>
        <taxon>eudicotyledons</taxon>
        <taxon>Gunneridae</taxon>
        <taxon>Pentapetalae</taxon>
        <taxon>rosids</taxon>
        <taxon>malvids</taxon>
        <taxon>Brassicales</taxon>
        <taxon>Brassicaceae</taxon>
        <taxon>Arabideae</taxon>
        <taxon>Arabis</taxon>
    </lineage>
</organism>
<protein>
    <submittedName>
        <fullName evidence="1">Uncharacterized protein</fullName>
    </submittedName>
</protein>
<proteinExistence type="predicted"/>
<keyword evidence="2" id="KW-1185">Reference proteome</keyword>
<gene>
    <name evidence="1" type="ORF">ANE_LOCUS9921</name>
</gene>
<evidence type="ECO:0000313" key="1">
    <source>
        <dbReference type="EMBL" id="VVA99476.1"/>
    </source>
</evidence>
<evidence type="ECO:0000313" key="2">
    <source>
        <dbReference type="Proteomes" id="UP000489600"/>
    </source>
</evidence>
<dbReference type="AlphaFoldDB" id="A0A565BF42"/>
<dbReference type="EMBL" id="CABITT030000003">
    <property type="protein sequence ID" value="VVA99476.1"/>
    <property type="molecule type" value="Genomic_DNA"/>
</dbReference>
<name>A0A565BF42_9BRAS</name>
<comment type="caution">
    <text evidence="1">The sequence shown here is derived from an EMBL/GenBank/DDBJ whole genome shotgun (WGS) entry which is preliminary data.</text>
</comment>
<dbReference type="Proteomes" id="UP000489600">
    <property type="component" value="Unassembled WGS sequence"/>
</dbReference>
<reference evidence="1" key="1">
    <citation type="submission" date="2019-07" db="EMBL/GenBank/DDBJ databases">
        <authorList>
            <person name="Dittberner H."/>
        </authorList>
    </citation>
    <scope>NUCLEOTIDE SEQUENCE [LARGE SCALE GENOMIC DNA]</scope>
</reference>
<accession>A0A565BF42</accession>